<dbReference type="RefSeq" id="WP_394828054.1">
    <property type="nucleotide sequence ID" value="NZ_CP089984.1"/>
</dbReference>
<sequence>MHHVDEMSVPHTLTTVESQSAVWIAGGNLARHEAVGEAYNPEQMRRIVASVHGRTDVVLPAWLVPEPQNPHDPQAVWIWMLGGKVGYLPRELAAQWSPILARFRARYDLAVACQAQIDPPSAANQGGFGVAVWLPALPAAHPSVPRPPPPVAARPAVAVSPRPAPAAPPSEQLSKTLAALAAAKKELESVEEALEVQSFGFYRPRYGFESSAEYVARLKAIKDEQQALIKTDKAAP</sequence>
<gene>
    <name evidence="5" type="ORF">LZC94_14420</name>
</gene>
<dbReference type="Pfam" id="PF08797">
    <property type="entry name" value="HIRAN"/>
    <property type="match status" value="1"/>
</dbReference>
<accession>A0ABZ2M7D7</accession>
<dbReference type="EMBL" id="CP089984">
    <property type="protein sequence ID" value="WXB18425.1"/>
    <property type="molecule type" value="Genomic_DNA"/>
</dbReference>
<feature type="region of interest" description="Disordered" evidence="3">
    <location>
        <begin position="145"/>
        <end position="171"/>
    </location>
</feature>
<evidence type="ECO:0000256" key="3">
    <source>
        <dbReference type="SAM" id="MobiDB-lite"/>
    </source>
</evidence>
<protein>
    <submittedName>
        <fullName evidence="5">HIRAN domain-containing protein</fullName>
    </submittedName>
</protein>
<organism evidence="5 6">
    <name type="scientific">Pendulispora albinea</name>
    <dbReference type="NCBI Taxonomy" id="2741071"/>
    <lineage>
        <taxon>Bacteria</taxon>
        <taxon>Pseudomonadati</taxon>
        <taxon>Myxococcota</taxon>
        <taxon>Myxococcia</taxon>
        <taxon>Myxococcales</taxon>
        <taxon>Sorangiineae</taxon>
        <taxon>Pendulisporaceae</taxon>
        <taxon>Pendulispora</taxon>
    </lineage>
</organism>
<evidence type="ECO:0000256" key="1">
    <source>
        <dbReference type="ARBA" id="ARBA00022723"/>
    </source>
</evidence>
<keyword evidence="1" id="KW-0479">Metal-binding</keyword>
<dbReference type="Gene3D" id="3.30.70.2330">
    <property type="match status" value="1"/>
</dbReference>
<keyword evidence="6" id="KW-1185">Reference proteome</keyword>
<evidence type="ECO:0000313" key="6">
    <source>
        <dbReference type="Proteomes" id="UP001370348"/>
    </source>
</evidence>
<evidence type="ECO:0000313" key="5">
    <source>
        <dbReference type="EMBL" id="WXB18425.1"/>
    </source>
</evidence>
<reference evidence="5 6" key="1">
    <citation type="submission" date="2021-12" db="EMBL/GenBank/DDBJ databases">
        <title>Discovery of the Pendulisporaceae a myxobacterial family with distinct sporulation behavior and unique specialized metabolism.</title>
        <authorList>
            <person name="Garcia R."/>
            <person name="Popoff A."/>
            <person name="Bader C.D."/>
            <person name="Loehr J."/>
            <person name="Walesch S."/>
            <person name="Walt C."/>
            <person name="Boldt J."/>
            <person name="Bunk B."/>
            <person name="Haeckl F.J.F.P.J."/>
            <person name="Gunesch A.P."/>
            <person name="Birkelbach J."/>
            <person name="Nuebel U."/>
            <person name="Pietschmann T."/>
            <person name="Bach T."/>
            <person name="Mueller R."/>
        </authorList>
    </citation>
    <scope>NUCLEOTIDE SEQUENCE [LARGE SCALE GENOMIC DNA]</scope>
    <source>
        <strain evidence="5 6">MSr11954</strain>
    </source>
</reference>
<evidence type="ECO:0000256" key="2">
    <source>
        <dbReference type="ARBA" id="ARBA00022801"/>
    </source>
</evidence>
<keyword evidence="2" id="KW-0378">Hydrolase</keyword>
<name>A0ABZ2M7D7_9BACT</name>
<feature type="domain" description="HIRAN" evidence="4">
    <location>
        <begin position="63"/>
        <end position="107"/>
    </location>
</feature>
<proteinExistence type="predicted"/>
<evidence type="ECO:0000259" key="4">
    <source>
        <dbReference type="Pfam" id="PF08797"/>
    </source>
</evidence>
<dbReference type="InterPro" id="IPR014905">
    <property type="entry name" value="HIRAN"/>
</dbReference>
<dbReference type="Proteomes" id="UP001370348">
    <property type="component" value="Chromosome"/>
</dbReference>